<feature type="transmembrane region" description="Helical" evidence="6">
    <location>
        <begin position="21"/>
        <end position="39"/>
    </location>
</feature>
<feature type="domain" description="EamA" evidence="7">
    <location>
        <begin position="30"/>
        <end position="157"/>
    </location>
</feature>
<keyword evidence="5 6" id="KW-0472">Membrane</keyword>
<comment type="subcellular location">
    <subcellularLocation>
        <location evidence="1">Cell membrane</location>
        <topology evidence="1">Multi-pass membrane protein</topology>
    </subcellularLocation>
</comment>
<keyword evidence="2" id="KW-1003">Cell membrane</keyword>
<dbReference type="Gene3D" id="1.10.3730.20">
    <property type="match status" value="1"/>
</dbReference>
<dbReference type="SUPFAM" id="SSF103481">
    <property type="entry name" value="Multidrug resistance efflux transporter EmrE"/>
    <property type="match status" value="2"/>
</dbReference>
<evidence type="ECO:0000256" key="2">
    <source>
        <dbReference type="ARBA" id="ARBA00022475"/>
    </source>
</evidence>
<evidence type="ECO:0000256" key="3">
    <source>
        <dbReference type="ARBA" id="ARBA00022692"/>
    </source>
</evidence>
<evidence type="ECO:0000256" key="4">
    <source>
        <dbReference type="ARBA" id="ARBA00022989"/>
    </source>
</evidence>
<dbReference type="Proteomes" id="UP001652542">
    <property type="component" value="Unassembled WGS sequence"/>
</dbReference>
<accession>A0ABT2ZD91</accession>
<evidence type="ECO:0000313" key="9">
    <source>
        <dbReference type="Proteomes" id="UP001652542"/>
    </source>
</evidence>
<feature type="transmembrane region" description="Helical" evidence="6">
    <location>
        <begin position="234"/>
        <end position="253"/>
    </location>
</feature>
<sequence>MKRQDPDERSKDARTTGDRGTALSVRARLALGMIIFGSATPVSKIVAAAAPVFVGALFRVALGALVLAPFAIRKRKAMTELAGGDWFRIALISLFGMFGFTAAMLYGMQMVSGVVGAAVMSTTPAVTGLAAMIFLRESPTWRKFAALVLAVVGVLILHLGRTGEQGAGGNALLGIALVFTAVCCEAIYTLLGKRMSERSDPILVAWLAAILSIPIFLPFAVWQWDGPQFGLQGWLAILWYGAGTLALGSWLWYSGIARAEGSIAAGFMGLMPVSALVLSYVLLDEAFRWRDLIGFATVFAGVLLMSWEHARKASE</sequence>
<dbReference type="EMBL" id="JAOWKY010000002">
    <property type="protein sequence ID" value="MCV2869108.1"/>
    <property type="molecule type" value="Genomic_DNA"/>
</dbReference>
<keyword evidence="3 6" id="KW-0812">Transmembrane</keyword>
<feature type="transmembrane region" description="Helical" evidence="6">
    <location>
        <begin position="144"/>
        <end position="160"/>
    </location>
</feature>
<organism evidence="8 9">
    <name type="scientific">Albidovulum marisflavi</name>
    <dbReference type="NCBI Taxonomy" id="2984159"/>
    <lineage>
        <taxon>Bacteria</taxon>
        <taxon>Pseudomonadati</taxon>
        <taxon>Pseudomonadota</taxon>
        <taxon>Alphaproteobacteria</taxon>
        <taxon>Rhodobacterales</taxon>
        <taxon>Paracoccaceae</taxon>
        <taxon>Albidovulum</taxon>
    </lineage>
</organism>
<feature type="domain" description="EamA" evidence="7">
    <location>
        <begin position="173"/>
        <end position="306"/>
    </location>
</feature>
<dbReference type="InterPro" id="IPR037185">
    <property type="entry name" value="EmrE-like"/>
</dbReference>
<feature type="transmembrane region" description="Helical" evidence="6">
    <location>
        <begin position="45"/>
        <end position="68"/>
    </location>
</feature>
<evidence type="ECO:0000256" key="6">
    <source>
        <dbReference type="SAM" id="Phobius"/>
    </source>
</evidence>
<dbReference type="RefSeq" id="WP_263734764.1">
    <property type="nucleotide sequence ID" value="NZ_JAOWKY010000002.1"/>
</dbReference>
<dbReference type="PANTHER" id="PTHR32322">
    <property type="entry name" value="INNER MEMBRANE TRANSPORTER"/>
    <property type="match status" value="1"/>
</dbReference>
<feature type="transmembrane region" description="Helical" evidence="6">
    <location>
        <begin position="265"/>
        <end position="283"/>
    </location>
</feature>
<name>A0ABT2ZD91_9RHOB</name>
<feature type="transmembrane region" description="Helical" evidence="6">
    <location>
        <begin position="172"/>
        <end position="191"/>
    </location>
</feature>
<feature type="transmembrane region" description="Helical" evidence="6">
    <location>
        <begin position="114"/>
        <end position="135"/>
    </location>
</feature>
<gene>
    <name evidence="8" type="ORF">OEW28_10765</name>
</gene>
<feature type="transmembrane region" description="Helical" evidence="6">
    <location>
        <begin position="289"/>
        <end position="307"/>
    </location>
</feature>
<feature type="transmembrane region" description="Helical" evidence="6">
    <location>
        <begin position="89"/>
        <end position="108"/>
    </location>
</feature>
<evidence type="ECO:0000256" key="1">
    <source>
        <dbReference type="ARBA" id="ARBA00004651"/>
    </source>
</evidence>
<protein>
    <submittedName>
        <fullName evidence="8">DMT family transporter</fullName>
    </submittedName>
</protein>
<evidence type="ECO:0000313" key="8">
    <source>
        <dbReference type="EMBL" id="MCV2869108.1"/>
    </source>
</evidence>
<proteinExistence type="predicted"/>
<evidence type="ECO:0000259" key="7">
    <source>
        <dbReference type="Pfam" id="PF00892"/>
    </source>
</evidence>
<dbReference type="InterPro" id="IPR050638">
    <property type="entry name" value="AA-Vitamin_Transporters"/>
</dbReference>
<keyword evidence="4 6" id="KW-1133">Transmembrane helix</keyword>
<evidence type="ECO:0000256" key="5">
    <source>
        <dbReference type="ARBA" id="ARBA00023136"/>
    </source>
</evidence>
<dbReference type="Pfam" id="PF00892">
    <property type="entry name" value="EamA"/>
    <property type="match status" value="2"/>
</dbReference>
<dbReference type="InterPro" id="IPR000620">
    <property type="entry name" value="EamA_dom"/>
</dbReference>
<dbReference type="PANTHER" id="PTHR32322:SF18">
    <property type="entry name" value="S-ADENOSYLMETHIONINE_S-ADENOSYLHOMOCYSTEINE TRANSPORTER"/>
    <property type="match status" value="1"/>
</dbReference>
<feature type="transmembrane region" description="Helical" evidence="6">
    <location>
        <begin position="203"/>
        <end position="222"/>
    </location>
</feature>
<comment type="caution">
    <text evidence="8">The sequence shown here is derived from an EMBL/GenBank/DDBJ whole genome shotgun (WGS) entry which is preliminary data.</text>
</comment>
<keyword evidence="9" id="KW-1185">Reference proteome</keyword>
<reference evidence="8 9" key="1">
    <citation type="submission" date="2022-10" db="EMBL/GenBank/DDBJ databases">
        <title>Defluviimonas sp. nov., isolated from ocean surface water.</title>
        <authorList>
            <person name="He W."/>
            <person name="Wang L."/>
            <person name="Zhang D.-F."/>
        </authorList>
    </citation>
    <scope>NUCLEOTIDE SEQUENCE [LARGE SCALE GENOMIC DNA]</scope>
    <source>
        <strain evidence="8 9">WL0002</strain>
    </source>
</reference>